<evidence type="ECO:0000256" key="8">
    <source>
        <dbReference type="ARBA" id="ARBA00022833"/>
    </source>
</evidence>
<dbReference type="SMART" id="SM00898">
    <property type="entry name" value="Fapy_DNA_glyco"/>
    <property type="match status" value="1"/>
</dbReference>
<evidence type="ECO:0000256" key="9">
    <source>
        <dbReference type="ARBA" id="ARBA00023125"/>
    </source>
</evidence>
<dbReference type="GO" id="GO:0008270">
    <property type="term" value="F:zinc ion binding"/>
    <property type="evidence" value="ECO:0007669"/>
    <property type="project" value="UniProtKB-UniRule"/>
</dbReference>
<comment type="catalytic activity">
    <reaction evidence="14 15">
        <text>2'-deoxyribonucleotide-(2'-deoxyribose 5'-phosphate)-2'-deoxyribonucleotide-DNA = a 3'-end 2'-deoxyribonucleotide-(2,3-dehydro-2,3-deoxyribose 5'-phosphate)-DNA + a 5'-end 5'-phospho-2'-deoxyribonucleoside-DNA + H(+)</text>
        <dbReference type="Rhea" id="RHEA:66592"/>
        <dbReference type="Rhea" id="RHEA-COMP:13180"/>
        <dbReference type="Rhea" id="RHEA-COMP:16897"/>
        <dbReference type="Rhea" id="RHEA-COMP:17067"/>
        <dbReference type="ChEBI" id="CHEBI:15378"/>
        <dbReference type="ChEBI" id="CHEBI:136412"/>
        <dbReference type="ChEBI" id="CHEBI:157695"/>
        <dbReference type="ChEBI" id="CHEBI:167181"/>
        <dbReference type="EC" id="4.2.99.18"/>
    </reaction>
</comment>
<evidence type="ECO:0000256" key="3">
    <source>
        <dbReference type="ARBA" id="ARBA00011245"/>
    </source>
</evidence>
<keyword evidence="8 15" id="KW-0862">Zinc</keyword>
<evidence type="ECO:0000256" key="6">
    <source>
        <dbReference type="ARBA" id="ARBA00022771"/>
    </source>
</evidence>
<evidence type="ECO:0000256" key="7">
    <source>
        <dbReference type="ARBA" id="ARBA00022801"/>
    </source>
</evidence>
<dbReference type="HAMAP" id="MF_00103">
    <property type="entry name" value="Fapy_DNA_glycosyl"/>
    <property type="match status" value="1"/>
</dbReference>
<dbReference type="NCBIfam" id="TIGR00577">
    <property type="entry name" value="fpg"/>
    <property type="match status" value="1"/>
</dbReference>
<evidence type="ECO:0000313" key="19">
    <source>
        <dbReference type="Proteomes" id="UP000009102"/>
    </source>
</evidence>
<name>D0KVL5_HALNC</name>
<dbReference type="InterPro" id="IPR020629">
    <property type="entry name" value="FPG_Glyclase"/>
</dbReference>
<gene>
    <name evidence="15" type="primary">mutM</name>
    <name evidence="15" type="synonym">fpg</name>
    <name evidence="18" type="ordered locus">Hneap_2023</name>
</gene>
<evidence type="ECO:0000256" key="4">
    <source>
        <dbReference type="ARBA" id="ARBA00022723"/>
    </source>
</evidence>
<keyword evidence="4 15" id="KW-0479">Metal-binding</keyword>
<dbReference type="EMBL" id="CP001801">
    <property type="protein sequence ID" value="ACX96845.1"/>
    <property type="molecule type" value="Genomic_DNA"/>
</dbReference>
<keyword evidence="10 15" id="KW-0234">DNA repair</keyword>
<evidence type="ECO:0000259" key="17">
    <source>
        <dbReference type="PROSITE" id="PS51068"/>
    </source>
</evidence>
<feature type="binding site" evidence="15">
    <location>
        <position position="111"/>
    </location>
    <ligand>
        <name>DNA</name>
        <dbReference type="ChEBI" id="CHEBI:16991"/>
    </ligand>
</feature>
<dbReference type="SUPFAM" id="SSF57716">
    <property type="entry name" value="Glucocorticoid receptor-like (DNA-binding domain)"/>
    <property type="match status" value="1"/>
</dbReference>
<dbReference type="Pfam" id="PF06831">
    <property type="entry name" value="H2TH"/>
    <property type="match status" value="1"/>
</dbReference>
<dbReference type="SUPFAM" id="SSF46946">
    <property type="entry name" value="S13-like H2TH domain"/>
    <property type="match status" value="1"/>
</dbReference>
<evidence type="ECO:0000256" key="11">
    <source>
        <dbReference type="ARBA" id="ARBA00023239"/>
    </source>
</evidence>
<proteinExistence type="inferred from homology"/>
<feature type="active site" description="Proton donor" evidence="15">
    <location>
        <position position="3"/>
    </location>
</feature>
<dbReference type="Gene3D" id="3.20.190.10">
    <property type="entry name" value="MutM-like, N-terminal"/>
    <property type="match status" value="1"/>
</dbReference>
<dbReference type="HOGENOM" id="CLU_038423_1_1_6"/>
<dbReference type="eggNOG" id="COG0266">
    <property type="taxonomic scope" value="Bacteria"/>
</dbReference>
<comment type="similarity">
    <text evidence="2 15">Belongs to the FPG family.</text>
</comment>
<feature type="binding site" evidence="15">
    <location>
        <position position="152"/>
    </location>
    <ligand>
        <name>DNA</name>
        <dbReference type="ChEBI" id="CHEBI:16991"/>
    </ligand>
</feature>
<evidence type="ECO:0000256" key="2">
    <source>
        <dbReference type="ARBA" id="ARBA00009409"/>
    </source>
</evidence>
<dbReference type="InterPro" id="IPR000214">
    <property type="entry name" value="Znf_DNA_glyclase/AP_lyase"/>
</dbReference>
<accession>D0KVL5</accession>
<dbReference type="GO" id="GO:0006284">
    <property type="term" value="P:base-excision repair"/>
    <property type="evidence" value="ECO:0007669"/>
    <property type="project" value="InterPro"/>
</dbReference>
<evidence type="ECO:0000256" key="14">
    <source>
        <dbReference type="ARBA" id="ARBA00044632"/>
    </source>
</evidence>
<evidence type="ECO:0000256" key="15">
    <source>
        <dbReference type="HAMAP-Rule" id="MF_00103"/>
    </source>
</evidence>
<dbReference type="FunFam" id="3.20.190.10:FF:000001">
    <property type="entry name" value="Formamidopyrimidine-DNA glycosylase"/>
    <property type="match status" value="1"/>
</dbReference>
<dbReference type="AlphaFoldDB" id="D0KVL5"/>
<keyword evidence="12 15" id="KW-0511">Multifunctional enzyme</keyword>
<reference evidence="18 19" key="1">
    <citation type="submission" date="2009-10" db="EMBL/GenBank/DDBJ databases">
        <title>Complete sequence of Halothiobacillus neapolitanus c2.</title>
        <authorList>
            <consortium name="US DOE Joint Genome Institute"/>
            <person name="Lucas S."/>
            <person name="Copeland A."/>
            <person name="Lapidus A."/>
            <person name="Glavina del Rio T."/>
            <person name="Tice H."/>
            <person name="Bruce D."/>
            <person name="Goodwin L."/>
            <person name="Pitluck S."/>
            <person name="Davenport K."/>
            <person name="Brettin T."/>
            <person name="Detter J.C."/>
            <person name="Han C."/>
            <person name="Tapia R."/>
            <person name="Larimer F."/>
            <person name="Land M."/>
            <person name="Hauser L."/>
            <person name="Kyrpides N."/>
            <person name="Mikhailova N."/>
            <person name="Kerfeld C."/>
            <person name="Cannon G."/>
            <person name="Heinhort S."/>
        </authorList>
    </citation>
    <scope>NUCLEOTIDE SEQUENCE [LARGE SCALE GENOMIC DNA]</scope>
    <source>
        <strain evidence="19">ATCC 23641 / c2</strain>
    </source>
</reference>
<keyword evidence="13 15" id="KW-0326">Glycosidase</keyword>
<dbReference type="STRING" id="555778.Hneap_2023"/>
<dbReference type="PROSITE" id="PS51066">
    <property type="entry name" value="ZF_FPG_2"/>
    <property type="match status" value="1"/>
</dbReference>
<dbReference type="Proteomes" id="UP000009102">
    <property type="component" value="Chromosome"/>
</dbReference>
<feature type="domain" description="Formamidopyrimidine-DNA glycosylase catalytic" evidence="17">
    <location>
        <begin position="2"/>
        <end position="114"/>
    </location>
</feature>
<keyword evidence="5 15" id="KW-0227">DNA damage</keyword>
<dbReference type="PROSITE" id="PS01242">
    <property type="entry name" value="ZF_FPG_1"/>
    <property type="match status" value="1"/>
</dbReference>
<dbReference type="Pfam" id="PF01149">
    <property type="entry name" value="Fapy_DNA_glyco"/>
    <property type="match status" value="1"/>
</dbReference>
<dbReference type="RefSeq" id="WP_012824877.1">
    <property type="nucleotide sequence ID" value="NC_013422.1"/>
</dbReference>
<feature type="binding site" evidence="15">
    <location>
        <position position="92"/>
    </location>
    <ligand>
        <name>DNA</name>
        <dbReference type="ChEBI" id="CHEBI:16991"/>
    </ligand>
</feature>
<feature type="active site" description="Proton donor; for delta-elimination activity" evidence="15">
    <location>
        <position position="261"/>
    </location>
</feature>
<keyword evidence="6 15" id="KW-0863">Zinc-finger</keyword>
<dbReference type="GO" id="GO:0003684">
    <property type="term" value="F:damaged DNA binding"/>
    <property type="evidence" value="ECO:0007669"/>
    <property type="project" value="InterPro"/>
</dbReference>
<dbReference type="PANTHER" id="PTHR22993">
    <property type="entry name" value="FORMAMIDOPYRIMIDINE-DNA GLYCOSYLASE"/>
    <property type="match status" value="1"/>
</dbReference>
<dbReference type="InterPro" id="IPR015886">
    <property type="entry name" value="H2TH_FPG"/>
</dbReference>
<feature type="active site" description="Proton donor; for beta-elimination activity" evidence="15">
    <location>
        <position position="58"/>
    </location>
</feature>
<dbReference type="EC" id="4.2.99.18" evidence="15"/>
<evidence type="ECO:0000256" key="13">
    <source>
        <dbReference type="ARBA" id="ARBA00023295"/>
    </source>
</evidence>
<dbReference type="InterPro" id="IPR015887">
    <property type="entry name" value="DNA_glyclase_Znf_dom_DNA_BS"/>
</dbReference>
<dbReference type="SUPFAM" id="SSF81624">
    <property type="entry name" value="N-terminal domain of MutM-like DNA repair proteins"/>
    <property type="match status" value="1"/>
</dbReference>
<comment type="catalytic activity">
    <reaction evidence="1 15">
        <text>Hydrolysis of DNA containing ring-opened 7-methylguanine residues, releasing 2,6-diamino-4-hydroxy-5-(N-methyl)formamidopyrimidine.</text>
        <dbReference type="EC" id="3.2.2.23"/>
    </reaction>
</comment>
<feature type="active site" description="Schiff-base intermediate with DNA" evidence="15">
    <location>
        <position position="2"/>
    </location>
</feature>
<dbReference type="NCBIfam" id="NF002211">
    <property type="entry name" value="PRK01103.1"/>
    <property type="match status" value="1"/>
</dbReference>
<keyword evidence="11 15" id="KW-0456">Lyase</keyword>
<dbReference type="OrthoDB" id="9800855at2"/>
<dbReference type="PANTHER" id="PTHR22993:SF9">
    <property type="entry name" value="FORMAMIDOPYRIMIDINE-DNA GLYCOSYLASE"/>
    <property type="match status" value="1"/>
</dbReference>
<evidence type="ECO:0000313" key="18">
    <source>
        <dbReference type="EMBL" id="ACX96845.1"/>
    </source>
</evidence>
<organism evidence="18 19">
    <name type="scientific">Halothiobacillus neapolitanus (strain ATCC 23641 / DSM 15147 / CIP 104769 / NCIMB 8539 / c2)</name>
    <name type="common">Thiobacillus neapolitanus</name>
    <dbReference type="NCBI Taxonomy" id="555778"/>
    <lineage>
        <taxon>Bacteria</taxon>
        <taxon>Pseudomonadati</taxon>
        <taxon>Pseudomonadota</taxon>
        <taxon>Gammaproteobacteria</taxon>
        <taxon>Chromatiales</taxon>
        <taxon>Halothiobacillaceae</taxon>
        <taxon>Halothiobacillus</taxon>
    </lineage>
</organism>
<feature type="domain" description="FPG-type" evidence="16">
    <location>
        <begin position="237"/>
        <end position="271"/>
    </location>
</feature>
<keyword evidence="9 15" id="KW-0238">DNA-binding</keyword>
<dbReference type="InterPro" id="IPR035937">
    <property type="entry name" value="FPG_N"/>
</dbReference>
<dbReference type="CDD" id="cd08966">
    <property type="entry name" value="EcFpg-like_N"/>
    <property type="match status" value="1"/>
</dbReference>
<keyword evidence="7 15" id="KW-0378">Hydrolase</keyword>
<dbReference type="PROSITE" id="PS51068">
    <property type="entry name" value="FPG_CAT"/>
    <property type="match status" value="1"/>
</dbReference>
<keyword evidence="19" id="KW-1185">Reference proteome</keyword>
<comment type="subunit">
    <text evidence="3 15">Monomer.</text>
</comment>
<sequence>MPELPEVETTRRGLEPHLLGQRITSATVFDSRLRWRVRDDLAAWLEGRLIIAVSRRSKYLLLHFENGERLLIHLGMSGSLRIVTPDIPRRKHDHVEICINSSKNLRFHDPRRFGALLTDHEQAPHIRLQNLGPEPLSDAFDTHYLGTQLHKRKQAIKPCLMNAAIVVGVGNIYANEVLFLSGIHPATPAHTLDHNQINLLVTAIKNVLARAIEQGGTTLRDFVREDGQPGYFKQTLNVYDRADQPCRVCSTPIVKTVQAQRATYYCPVCQPPLADRSGQRT</sequence>
<evidence type="ECO:0000259" key="16">
    <source>
        <dbReference type="PROSITE" id="PS51066"/>
    </source>
</evidence>
<evidence type="ECO:0000256" key="5">
    <source>
        <dbReference type="ARBA" id="ARBA00022763"/>
    </source>
</evidence>
<protein>
    <recommendedName>
        <fullName evidence="15">Formamidopyrimidine-DNA glycosylase</fullName>
        <shortName evidence="15">Fapy-DNA glycosylase</shortName>
        <ecNumber evidence="15">3.2.2.23</ecNumber>
    </recommendedName>
    <alternativeName>
        <fullName evidence="15">DNA-(apurinic or apyrimidinic site) lyase MutM</fullName>
        <shortName evidence="15">AP lyase MutM</shortName>
        <ecNumber evidence="15">4.2.99.18</ecNumber>
    </alternativeName>
</protein>
<comment type="function">
    <text evidence="15">Involved in base excision repair of DNA damaged by oxidation or by mutagenic agents. Acts as DNA glycosylase that recognizes and removes damaged bases. Has a preference for oxidized purines, such as 7,8-dihydro-8-oxoguanine (8-oxoG). Has AP (apurinic/apyrimidinic) lyase activity and introduces nicks in the DNA strand. Cleaves the DNA backbone by beta-delta elimination to generate a single-strand break at the site of the removed base with both 3'- and 5'-phosphates.</text>
</comment>
<dbReference type="KEGG" id="hna:Hneap_2023"/>
<dbReference type="GO" id="GO:0140078">
    <property type="term" value="F:class I DNA-(apurinic or apyrimidinic site) endonuclease activity"/>
    <property type="evidence" value="ECO:0007669"/>
    <property type="project" value="UniProtKB-EC"/>
</dbReference>
<comment type="cofactor">
    <cofactor evidence="15">
        <name>Zn(2+)</name>
        <dbReference type="ChEBI" id="CHEBI:29105"/>
    </cofactor>
    <text evidence="15">Binds 1 zinc ion per subunit.</text>
</comment>
<dbReference type="SMART" id="SM01232">
    <property type="entry name" value="H2TH"/>
    <property type="match status" value="1"/>
</dbReference>
<dbReference type="Pfam" id="PF06827">
    <property type="entry name" value="zf-FPG_IleRS"/>
    <property type="match status" value="1"/>
</dbReference>
<dbReference type="FunFam" id="1.10.8.50:FF:000003">
    <property type="entry name" value="Formamidopyrimidine-DNA glycosylase"/>
    <property type="match status" value="1"/>
</dbReference>
<dbReference type="EC" id="3.2.2.23" evidence="15"/>
<evidence type="ECO:0000256" key="10">
    <source>
        <dbReference type="ARBA" id="ARBA00023204"/>
    </source>
</evidence>
<dbReference type="InterPro" id="IPR012319">
    <property type="entry name" value="FPG_cat"/>
</dbReference>
<evidence type="ECO:0000256" key="12">
    <source>
        <dbReference type="ARBA" id="ARBA00023268"/>
    </source>
</evidence>
<dbReference type="Gene3D" id="1.10.8.50">
    <property type="match status" value="1"/>
</dbReference>
<dbReference type="GO" id="GO:0034039">
    <property type="term" value="F:8-oxo-7,8-dihydroguanine DNA N-glycosylase activity"/>
    <property type="evidence" value="ECO:0007669"/>
    <property type="project" value="TreeGrafter"/>
</dbReference>
<dbReference type="InterPro" id="IPR010663">
    <property type="entry name" value="Znf_FPG/IleRS"/>
</dbReference>
<dbReference type="InterPro" id="IPR010979">
    <property type="entry name" value="Ribosomal_uS13-like_H2TH"/>
</dbReference>
<evidence type="ECO:0000256" key="1">
    <source>
        <dbReference type="ARBA" id="ARBA00001668"/>
    </source>
</evidence>